<reference evidence="2 3" key="1">
    <citation type="submission" date="2018-08" db="EMBL/GenBank/DDBJ databases">
        <title>Streptomyces globisporus 1912-4Crt, whole genome shotgun sequence.</title>
        <authorList>
            <person name="Matselyukh B."/>
        </authorList>
    </citation>
    <scope>NUCLEOTIDE SEQUENCE [LARGE SCALE GENOMIC DNA]</scope>
    <source>
        <strain evidence="2 3">1912-4Crt</strain>
    </source>
</reference>
<evidence type="ECO:0000313" key="2">
    <source>
        <dbReference type="EMBL" id="ROV70444.1"/>
    </source>
</evidence>
<dbReference type="RefSeq" id="WP_118899098.1">
    <property type="nucleotide sequence ID" value="NZ_QWFA01000002.1"/>
</dbReference>
<feature type="signal peptide" evidence="1">
    <location>
        <begin position="1"/>
        <end position="27"/>
    </location>
</feature>
<proteinExistence type="predicted"/>
<dbReference type="Proteomes" id="UP000285596">
    <property type="component" value="Unassembled WGS sequence"/>
</dbReference>
<gene>
    <name evidence="2" type="ORF">D3105_00940</name>
</gene>
<dbReference type="EMBL" id="QWFA01000002">
    <property type="protein sequence ID" value="ROV70444.1"/>
    <property type="molecule type" value="Genomic_DNA"/>
</dbReference>
<evidence type="ECO:0000256" key="1">
    <source>
        <dbReference type="SAM" id="SignalP"/>
    </source>
</evidence>
<comment type="caution">
    <text evidence="2">The sequence shown here is derived from an EMBL/GenBank/DDBJ whole genome shotgun (WGS) entry which is preliminary data.</text>
</comment>
<evidence type="ECO:0008006" key="4">
    <source>
        <dbReference type="Google" id="ProtNLM"/>
    </source>
</evidence>
<feature type="chain" id="PRO_5019347120" description="Secreted protein" evidence="1">
    <location>
        <begin position="28"/>
        <end position="95"/>
    </location>
</feature>
<accession>A0A423V746</accession>
<dbReference type="AlphaFoldDB" id="A0A423V746"/>
<organism evidence="2 3">
    <name type="scientific">Streptomyces globisporus</name>
    <dbReference type="NCBI Taxonomy" id="1908"/>
    <lineage>
        <taxon>Bacteria</taxon>
        <taxon>Bacillati</taxon>
        <taxon>Actinomycetota</taxon>
        <taxon>Actinomycetes</taxon>
        <taxon>Kitasatosporales</taxon>
        <taxon>Streptomycetaceae</taxon>
        <taxon>Streptomyces</taxon>
    </lineage>
</organism>
<sequence>MNRWIRRSLHGAVLTAALAATAPQAFAADTDQQQPVASSAFGTPPPGYVHEESFYGRAAACQAEGKAGIAEGRWTAYFCYQALPFTPFQELYVKK</sequence>
<protein>
    <recommendedName>
        <fullName evidence="4">Secreted protein</fullName>
    </recommendedName>
</protein>
<name>A0A423V746_STRGL</name>
<keyword evidence="1" id="KW-0732">Signal</keyword>
<evidence type="ECO:0000313" key="3">
    <source>
        <dbReference type="Proteomes" id="UP000285596"/>
    </source>
</evidence>